<dbReference type="GO" id="GO:0003677">
    <property type="term" value="F:DNA binding"/>
    <property type="evidence" value="ECO:0007669"/>
    <property type="project" value="UniProtKB-UniRule"/>
</dbReference>
<keyword evidence="5" id="KW-0233">DNA recombination</keyword>
<reference evidence="9" key="2">
    <citation type="submission" date="2021-09" db="EMBL/GenBank/DDBJ databases">
        <authorList>
            <person name="Gilroy R."/>
        </authorList>
    </citation>
    <scope>NUCLEOTIDE SEQUENCE</scope>
    <source>
        <strain evidence="9">ChiSjej5B23-16112</strain>
    </source>
</reference>
<accession>A0A921I070</accession>
<dbReference type="InterPro" id="IPR011010">
    <property type="entry name" value="DNA_brk_join_enz"/>
</dbReference>
<dbReference type="GO" id="GO:0015074">
    <property type="term" value="P:DNA integration"/>
    <property type="evidence" value="ECO:0007669"/>
    <property type="project" value="UniProtKB-KW"/>
</dbReference>
<dbReference type="PROSITE" id="PS51898">
    <property type="entry name" value="TYR_RECOMBINASE"/>
    <property type="match status" value="1"/>
</dbReference>
<dbReference type="RefSeq" id="WP_076780042.1">
    <property type="nucleotide sequence ID" value="NZ_CALKQL010000001.1"/>
</dbReference>
<dbReference type="Proteomes" id="UP000769156">
    <property type="component" value="Unassembled WGS sequence"/>
</dbReference>
<feature type="domain" description="Core-binding (CB)" evidence="8">
    <location>
        <begin position="10"/>
        <end position="86"/>
    </location>
</feature>
<evidence type="ECO:0000313" key="10">
    <source>
        <dbReference type="Proteomes" id="UP000769156"/>
    </source>
</evidence>
<comment type="function">
    <text evidence="1">Site-specific tyrosine recombinase, which acts by catalyzing the cutting and rejoining of the recombining DNA molecules.</text>
</comment>
<proteinExistence type="inferred from homology"/>
<name>A0A921I070_9FIRM</name>
<evidence type="ECO:0000256" key="1">
    <source>
        <dbReference type="ARBA" id="ARBA00003283"/>
    </source>
</evidence>
<evidence type="ECO:0000256" key="5">
    <source>
        <dbReference type="ARBA" id="ARBA00023172"/>
    </source>
</evidence>
<dbReference type="Gene3D" id="1.10.443.10">
    <property type="entry name" value="Intergrase catalytic core"/>
    <property type="match status" value="1"/>
</dbReference>
<dbReference type="InterPro" id="IPR004107">
    <property type="entry name" value="Integrase_SAM-like_N"/>
</dbReference>
<evidence type="ECO:0000256" key="2">
    <source>
        <dbReference type="ARBA" id="ARBA00008857"/>
    </source>
</evidence>
<dbReference type="InterPro" id="IPR010998">
    <property type="entry name" value="Integrase_recombinase_N"/>
</dbReference>
<dbReference type="GO" id="GO:0006310">
    <property type="term" value="P:DNA recombination"/>
    <property type="evidence" value="ECO:0007669"/>
    <property type="project" value="UniProtKB-KW"/>
</dbReference>
<dbReference type="SUPFAM" id="SSF56349">
    <property type="entry name" value="DNA breaking-rejoining enzymes"/>
    <property type="match status" value="1"/>
</dbReference>
<dbReference type="InterPro" id="IPR050090">
    <property type="entry name" value="Tyrosine_recombinase_XerCD"/>
</dbReference>
<comment type="similarity">
    <text evidence="2">Belongs to the 'phage' integrase family.</text>
</comment>
<protein>
    <submittedName>
        <fullName evidence="9">Tyrosine-type recombinase/integrase</fullName>
    </submittedName>
</protein>
<dbReference type="Pfam" id="PF02899">
    <property type="entry name" value="Phage_int_SAM_1"/>
    <property type="match status" value="1"/>
</dbReference>
<dbReference type="PROSITE" id="PS51900">
    <property type="entry name" value="CB"/>
    <property type="match status" value="1"/>
</dbReference>
<dbReference type="InterPro" id="IPR044068">
    <property type="entry name" value="CB"/>
</dbReference>
<evidence type="ECO:0000256" key="6">
    <source>
        <dbReference type="PROSITE-ProRule" id="PRU01248"/>
    </source>
</evidence>
<organism evidence="9 10">
    <name type="scientific">Lachnoclostridium phocaeense</name>
    <dbReference type="NCBI Taxonomy" id="1871021"/>
    <lineage>
        <taxon>Bacteria</taxon>
        <taxon>Bacillati</taxon>
        <taxon>Bacillota</taxon>
        <taxon>Clostridia</taxon>
        <taxon>Lachnospirales</taxon>
        <taxon>Lachnospiraceae</taxon>
    </lineage>
</organism>
<dbReference type="EMBL" id="DYVY01000071">
    <property type="protein sequence ID" value="HJF94038.1"/>
    <property type="molecule type" value="Genomic_DNA"/>
</dbReference>
<dbReference type="OrthoDB" id="9801717at2"/>
<evidence type="ECO:0000256" key="3">
    <source>
        <dbReference type="ARBA" id="ARBA00022908"/>
    </source>
</evidence>
<dbReference type="InterPro" id="IPR013762">
    <property type="entry name" value="Integrase-like_cat_sf"/>
</dbReference>
<reference evidence="9" key="1">
    <citation type="journal article" date="2021" name="PeerJ">
        <title>Extensive microbial diversity within the chicken gut microbiome revealed by metagenomics and culture.</title>
        <authorList>
            <person name="Gilroy R."/>
            <person name="Ravi A."/>
            <person name="Getino M."/>
            <person name="Pursley I."/>
            <person name="Horton D.L."/>
            <person name="Alikhan N.F."/>
            <person name="Baker D."/>
            <person name="Gharbi K."/>
            <person name="Hall N."/>
            <person name="Watson M."/>
            <person name="Adriaenssens E.M."/>
            <person name="Foster-Nyarko E."/>
            <person name="Jarju S."/>
            <person name="Secka A."/>
            <person name="Antonio M."/>
            <person name="Oren A."/>
            <person name="Chaudhuri R.R."/>
            <person name="La Ragione R."/>
            <person name="Hildebrand F."/>
            <person name="Pallen M.J."/>
        </authorList>
    </citation>
    <scope>NUCLEOTIDE SEQUENCE</scope>
    <source>
        <strain evidence="9">ChiSjej5B23-16112</strain>
    </source>
</reference>
<dbReference type="PANTHER" id="PTHR30349">
    <property type="entry name" value="PHAGE INTEGRASE-RELATED"/>
    <property type="match status" value="1"/>
</dbReference>
<dbReference type="PANTHER" id="PTHR30349:SF89">
    <property type="entry name" value="INTEGRASE_RECOMBINASE"/>
    <property type="match status" value="1"/>
</dbReference>
<keyword evidence="3" id="KW-0229">DNA integration</keyword>
<dbReference type="AlphaFoldDB" id="A0A921I070"/>
<keyword evidence="4 6" id="KW-0238">DNA-binding</keyword>
<dbReference type="InterPro" id="IPR002104">
    <property type="entry name" value="Integrase_catalytic"/>
</dbReference>
<evidence type="ECO:0000313" key="9">
    <source>
        <dbReference type="EMBL" id="HJF94038.1"/>
    </source>
</evidence>
<evidence type="ECO:0000259" key="7">
    <source>
        <dbReference type="PROSITE" id="PS51898"/>
    </source>
</evidence>
<sequence>MERKTFKIKKKDMLQFQQYLQERENSTATIEKYMRDMKKFQEFASEGGEIGKEKLLQYKEWLMVHYSVNSANSMLAALNQFLVFIGMGRLRIKRIRTQKTNIHNDKKELTKKEFQLLVRTAYSEGKEQLGMIMETMSATGIRVSELKFFRAEHIRSGMIKVWNKGKYRIVLIPTVLRKKLLIYMNKHQIKSGLIFRTRTGKELNRSNIWKDMKRIAQKAGIALEKVFPHNLRHLFARTFYKETNNLLNLADILGHSSLEVTRIYASNGLEEWKRNLEKVKLLEITT</sequence>
<dbReference type="Pfam" id="PF00589">
    <property type="entry name" value="Phage_integrase"/>
    <property type="match status" value="1"/>
</dbReference>
<dbReference type="Gene3D" id="1.10.150.130">
    <property type="match status" value="1"/>
</dbReference>
<gene>
    <name evidence="9" type="ORF">K8V82_04525</name>
</gene>
<comment type="caution">
    <text evidence="9">The sequence shown here is derived from an EMBL/GenBank/DDBJ whole genome shotgun (WGS) entry which is preliminary data.</text>
</comment>
<evidence type="ECO:0000256" key="4">
    <source>
        <dbReference type="ARBA" id="ARBA00023125"/>
    </source>
</evidence>
<feature type="domain" description="Tyr recombinase" evidence="7">
    <location>
        <begin position="104"/>
        <end position="277"/>
    </location>
</feature>
<evidence type="ECO:0000259" key="8">
    <source>
        <dbReference type="PROSITE" id="PS51900"/>
    </source>
</evidence>